<proteinExistence type="predicted"/>
<reference evidence="1" key="1">
    <citation type="journal article" date="2014" name="Int. J. Syst. Evol. Microbiol.">
        <title>Complete genome sequence of Corynebacterium casei LMG S-19264T (=DSM 44701T), isolated from a smear-ripened cheese.</title>
        <authorList>
            <consortium name="US DOE Joint Genome Institute (JGI-PGF)"/>
            <person name="Walter F."/>
            <person name="Albersmeier A."/>
            <person name="Kalinowski J."/>
            <person name="Ruckert C."/>
        </authorList>
    </citation>
    <scope>NUCLEOTIDE SEQUENCE</scope>
    <source>
        <strain evidence="1">CGMCC 1.15519</strain>
    </source>
</reference>
<sequence length="234" mass="25192">MRDAGTVANECLLLDSGELAALSVDEQARLGVPIVLSLIDGDDVDPVLADAADGFVFAGDDAATMTAVFAGVTAQTGFQVREFSDGTARTINALSVEASRIAEALAHLAETQRRIPEADQHVDAILVRRLLKVRRDRNRFFPAEIFADPAWDMLLDLTAARLESKTVPVSSLCIAAAVPTTTALRWIRSLTEAGLFERQTDPADARRTWISLSGEAAGGMLAYLRMFGAVFSLR</sequence>
<evidence type="ECO:0000313" key="1">
    <source>
        <dbReference type="EMBL" id="GGE20871.1"/>
    </source>
</evidence>
<name>A0A917A0E6_9SPHN</name>
<accession>A0A917A0E6</accession>
<keyword evidence="2" id="KW-1185">Reference proteome</keyword>
<gene>
    <name evidence="1" type="ORF">GCM10011529_29370</name>
</gene>
<evidence type="ECO:0008006" key="3">
    <source>
        <dbReference type="Google" id="ProtNLM"/>
    </source>
</evidence>
<reference evidence="1" key="2">
    <citation type="submission" date="2020-09" db="EMBL/GenBank/DDBJ databases">
        <authorList>
            <person name="Sun Q."/>
            <person name="Zhou Y."/>
        </authorList>
    </citation>
    <scope>NUCLEOTIDE SEQUENCE</scope>
    <source>
        <strain evidence="1">CGMCC 1.15519</strain>
    </source>
</reference>
<protein>
    <recommendedName>
        <fullName evidence="3">HTH marR-type domain-containing protein</fullName>
    </recommendedName>
</protein>
<dbReference type="InterPro" id="IPR036388">
    <property type="entry name" value="WH-like_DNA-bd_sf"/>
</dbReference>
<dbReference type="AlphaFoldDB" id="A0A917A0E6"/>
<dbReference type="EMBL" id="BMJM01000014">
    <property type="protein sequence ID" value="GGE20871.1"/>
    <property type="molecule type" value="Genomic_DNA"/>
</dbReference>
<dbReference type="InterPro" id="IPR036390">
    <property type="entry name" value="WH_DNA-bd_sf"/>
</dbReference>
<dbReference type="Gene3D" id="1.10.10.10">
    <property type="entry name" value="Winged helix-like DNA-binding domain superfamily/Winged helix DNA-binding domain"/>
    <property type="match status" value="1"/>
</dbReference>
<dbReference type="SUPFAM" id="SSF46785">
    <property type="entry name" value="Winged helix' DNA-binding domain"/>
    <property type="match status" value="1"/>
</dbReference>
<comment type="caution">
    <text evidence="1">The sequence shown here is derived from an EMBL/GenBank/DDBJ whole genome shotgun (WGS) entry which is preliminary data.</text>
</comment>
<dbReference type="RefSeq" id="WP_308785508.1">
    <property type="nucleotide sequence ID" value="NZ_BMJM01000014.1"/>
</dbReference>
<evidence type="ECO:0000313" key="2">
    <source>
        <dbReference type="Proteomes" id="UP000635071"/>
    </source>
</evidence>
<dbReference type="GO" id="GO:0003700">
    <property type="term" value="F:DNA-binding transcription factor activity"/>
    <property type="evidence" value="ECO:0007669"/>
    <property type="project" value="InterPro"/>
</dbReference>
<dbReference type="Proteomes" id="UP000635071">
    <property type="component" value="Unassembled WGS sequence"/>
</dbReference>
<organism evidence="1 2">
    <name type="scientific">Sandarakinorhabdus glacialis</name>
    <dbReference type="NCBI Taxonomy" id="1614636"/>
    <lineage>
        <taxon>Bacteria</taxon>
        <taxon>Pseudomonadati</taxon>
        <taxon>Pseudomonadota</taxon>
        <taxon>Alphaproteobacteria</taxon>
        <taxon>Sphingomonadales</taxon>
        <taxon>Sphingosinicellaceae</taxon>
        <taxon>Sandarakinorhabdus</taxon>
    </lineage>
</organism>